<evidence type="ECO:0000256" key="5">
    <source>
        <dbReference type="ARBA" id="ARBA00022741"/>
    </source>
</evidence>
<dbReference type="InterPro" id="IPR004358">
    <property type="entry name" value="Sig_transdc_His_kin-like_C"/>
</dbReference>
<accession>A0A6I4XKW4</accession>
<dbReference type="InterPro" id="IPR003661">
    <property type="entry name" value="HisK_dim/P_dom"/>
</dbReference>
<dbReference type="GO" id="GO:0000155">
    <property type="term" value="F:phosphorelay sensor kinase activity"/>
    <property type="evidence" value="ECO:0007669"/>
    <property type="project" value="InterPro"/>
</dbReference>
<dbReference type="CDD" id="cd00082">
    <property type="entry name" value="HisKA"/>
    <property type="match status" value="1"/>
</dbReference>
<dbReference type="InterPro" id="IPR005467">
    <property type="entry name" value="His_kinase_dom"/>
</dbReference>
<evidence type="ECO:0000256" key="4">
    <source>
        <dbReference type="ARBA" id="ARBA00022679"/>
    </source>
</evidence>
<gene>
    <name evidence="11" type="ORF">GTI89_10260</name>
</gene>
<evidence type="ECO:0000256" key="1">
    <source>
        <dbReference type="ARBA" id="ARBA00000085"/>
    </source>
</evidence>
<keyword evidence="3" id="KW-0597">Phosphoprotein</keyword>
<proteinExistence type="predicted"/>
<dbReference type="GO" id="GO:0005524">
    <property type="term" value="F:ATP binding"/>
    <property type="evidence" value="ECO:0007669"/>
    <property type="project" value="UniProtKB-KW"/>
</dbReference>
<dbReference type="SUPFAM" id="SSF55874">
    <property type="entry name" value="ATPase domain of HSP90 chaperone/DNA topoisomerase II/histidine kinase"/>
    <property type="match status" value="1"/>
</dbReference>
<dbReference type="SUPFAM" id="SSF47384">
    <property type="entry name" value="Homodimeric domain of signal transducing histidine kinase"/>
    <property type="match status" value="1"/>
</dbReference>
<dbReference type="InterPro" id="IPR003594">
    <property type="entry name" value="HATPase_dom"/>
</dbReference>
<dbReference type="InterPro" id="IPR036097">
    <property type="entry name" value="HisK_dim/P_sf"/>
</dbReference>
<evidence type="ECO:0000313" key="12">
    <source>
        <dbReference type="Proteomes" id="UP000439965"/>
    </source>
</evidence>
<evidence type="ECO:0000256" key="6">
    <source>
        <dbReference type="ARBA" id="ARBA00022777"/>
    </source>
</evidence>
<keyword evidence="9" id="KW-0472">Membrane</keyword>
<dbReference type="PROSITE" id="PS50109">
    <property type="entry name" value="HIS_KIN"/>
    <property type="match status" value="1"/>
</dbReference>
<dbReference type="SMART" id="SM00387">
    <property type="entry name" value="HATPase_c"/>
    <property type="match status" value="1"/>
</dbReference>
<reference evidence="11 12" key="1">
    <citation type="submission" date="2019-04" db="EMBL/GenBank/DDBJ databases">
        <title>Step-wise assembly of the neonatal virome modulated by breast feeding.</title>
        <authorList>
            <person name="Liang G."/>
            <person name="Bushman F."/>
        </authorList>
    </citation>
    <scope>NUCLEOTIDE SEQUENCE [LARGE SCALE GENOMIC DNA]</scope>
    <source>
        <strain evidence="11 12">E3404</strain>
    </source>
</reference>
<keyword evidence="5" id="KW-0547">Nucleotide-binding</keyword>
<evidence type="ECO:0000313" key="11">
    <source>
        <dbReference type="EMBL" id="MXS26441.1"/>
    </source>
</evidence>
<dbReference type="PANTHER" id="PTHR43065">
    <property type="entry name" value="SENSOR HISTIDINE KINASE"/>
    <property type="match status" value="1"/>
</dbReference>
<evidence type="ECO:0000256" key="8">
    <source>
        <dbReference type="ARBA" id="ARBA00023012"/>
    </source>
</evidence>
<dbReference type="AlphaFoldDB" id="A0A6I4XKW4"/>
<feature type="transmembrane region" description="Helical" evidence="9">
    <location>
        <begin position="364"/>
        <end position="384"/>
    </location>
</feature>
<evidence type="ECO:0000256" key="7">
    <source>
        <dbReference type="ARBA" id="ARBA00022840"/>
    </source>
</evidence>
<keyword evidence="8" id="KW-0902">Two-component regulatory system</keyword>
<feature type="domain" description="Histidine kinase" evidence="10">
    <location>
        <begin position="432"/>
        <end position="655"/>
    </location>
</feature>
<dbReference type="InterPro" id="IPR036890">
    <property type="entry name" value="HATPase_C_sf"/>
</dbReference>
<dbReference type="Proteomes" id="UP000439965">
    <property type="component" value="Unassembled WGS sequence"/>
</dbReference>
<evidence type="ECO:0000256" key="9">
    <source>
        <dbReference type="SAM" id="Phobius"/>
    </source>
</evidence>
<evidence type="ECO:0000259" key="10">
    <source>
        <dbReference type="PROSITE" id="PS50109"/>
    </source>
</evidence>
<keyword evidence="7" id="KW-0067">ATP-binding</keyword>
<evidence type="ECO:0000256" key="3">
    <source>
        <dbReference type="ARBA" id="ARBA00022553"/>
    </source>
</evidence>
<dbReference type="PANTHER" id="PTHR43065:SF46">
    <property type="entry name" value="C4-DICARBOXYLATE TRANSPORT SENSOR PROTEIN DCTB"/>
    <property type="match status" value="1"/>
</dbReference>
<evidence type="ECO:0000256" key="2">
    <source>
        <dbReference type="ARBA" id="ARBA00012438"/>
    </source>
</evidence>
<dbReference type="Gene3D" id="3.30.565.10">
    <property type="entry name" value="Histidine kinase-like ATPase, C-terminal domain"/>
    <property type="match status" value="1"/>
</dbReference>
<dbReference type="EMBL" id="WVTI01000008">
    <property type="protein sequence ID" value="MXS26441.1"/>
    <property type="molecule type" value="Genomic_DNA"/>
</dbReference>
<feature type="transmembrane region" description="Helical" evidence="9">
    <location>
        <begin position="35"/>
        <end position="52"/>
    </location>
</feature>
<keyword evidence="4" id="KW-0808">Transferase</keyword>
<comment type="caution">
    <text evidence="11">The sequence shown here is derived from an EMBL/GenBank/DDBJ whole genome shotgun (WGS) entry which is preliminary data.</text>
</comment>
<dbReference type="Pfam" id="PF02518">
    <property type="entry name" value="HATPase_c"/>
    <property type="match status" value="1"/>
</dbReference>
<keyword evidence="6" id="KW-0418">Kinase</keyword>
<keyword evidence="9" id="KW-0812">Transmembrane</keyword>
<dbReference type="Gene3D" id="1.10.287.130">
    <property type="match status" value="1"/>
</dbReference>
<dbReference type="EC" id="2.7.13.3" evidence="2"/>
<organism evidence="11 12">
    <name type="scientific">Enterococcus gallinarum</name>
    <dbReference type="NCBI Taxonomy" id="1353"/>
    <lineage>
        <taxon>Bacteria</taxon>
        <taxon>Bacillati</taxon>
        <taxon>Bacillota</taxon>
        <taxon>Bacilli</taxon>
        <taxon>Lactobacillales</taxon>
        <taxon>Enterococcaceae</taxon>
        <taxon>Enterococcus</taxon>
    </lineage>
</organism>
<name>A0A6I4XKW4_ENTGA</name>
<sequence length="659" mass="74641">MSFQPNHFDKSRFRSIGVISISIVVLLDHHQRQEFFRFSLFFLLVLWIKLLKGAFFMKKPSSRLLVLGMMTVLFLTVLGMVITANSYQQTQKHALKMGENQLAKINDSVIKILRLEIKSYTLALEDYASNIFNEKNYHELIEDTQLDNSLLFKTSAAAGLYLVSPTGTLLSGKDIHADQFVKEPVKVTAFDQDPLYLKALKGSVLQNGEAYFADDTSYVNLYRPVYDKHHVLQSILVLPINLEELYQQEIDTTENQNGYTMVKNEEMKVLMHPSTEQIGLDIINGRKLKYPDLDYSDLAHLEDVQKTNEKGTLSYNSYWWTEEDPKKVLKISAYEWITVGDARWIVASSSDFYERNGLALQKNLIILGLLTILLAIIILLAVSFSHYNRQNRTYIENLRLVERQNFLKEKHALEKSMMQKSQLETVGMLTTTIVHDMNNFLTPMIGNLQLLIEEYQSNEALVADLNEVYQAAQKGQNLSTNVLRFTKTGIKTKESLSIEEVVSGAIDTMRVLVPKKVTLSYQASFVGTALIEASDLQVILYNLITNAYQAQPENPHIQVRLSAAADKQLTAFQNHSLAYCDKHFAQLTVTDNGPGIPKEIESKMFTPFFTTKTESNGTGLGLFIVSSIAKKNDWILQVKSTVYGTTFTLGIPVDSGNVQ</sequence>
<dbReference type="PRINTS" id="PR00344">
    <property type="entry name" value="BCTRLSENSOR"/>
</dbReference>
<protein>
    <recommendedName>
        <fullName evidence="2">histidine kinase</fullName>
        <ecNumber evidence="2">2.7.13.3</ecNumber>
    </recommendedName>
</protein>
<comment type="catalytic activity">
    <reaction evidence="1">
        <text>ATP + protein L-histidine = ADP + protein N-phospho-L-histidine.</text>
        <dbReference type="EC" id="2.7.13.3"/>
    </reaction>
</comment>
<dbReference type="CDD" id="cd00075">
    <property type="entry name" value="HATPase"/>
    <property type="match status" value="1"/>
</dbReference>
<keyword evidence="9" id="KW-1133">Transmembrane helix</keyword>
<feature type="transmembrane region" description="Helical" evidence="9">
    <location>
        <begin position="64"/>
        <end position="87"/>
    </location>
</feature>